<dbReference type="NCBIfam" id="TIGR00377">
    <property type="entry name" value="ant_ant_sig"/>
    <property type="match status" value="1"/>
</dbReference>
<gene>
    <name evidence="4" type="ORF">GCM10010201_01940</name>
</gene>
<dbReference type="PROSITE" id="PS50801">
    <property type="entry name" value="STAS"/>
    <property type="match status" value="1"/>
</dbReference>
<dbReference type="Pfam" id="PF01740">
    <property type="entry name" value="STAS"/>
    <property type="match status" value="1"/>
</dbReference>
<reference evidence="5" key="1">
    <citation type="journal article" date="2019" name="Int. J. Syst. Evol. Microbiol.">
        <title>The Global Catalogue of Microorganisms (GCM) 10K type strain sequencing project: providing services to taxonomists for standard genome sequencing and annotation.</title>
        <authorList>
            <consortium name="The Broad Institute Genomics Platform"/>
            <consortium name="The Broad Institute Genome Sequencing Center for Infectious Disease"/>
            <person name="Wu L."/>
            <person name="Ma J."/>
        </authorList>
    </citation>
    <scope>NUCLEOTIDE SEQUENCE [LARGE SCALE GENOMIC DNA]</scope>
    <source>
        <strain evidence="5">JCM 3367</strain>
    </source>
</reference>
<dbReference type="InterPro" id="IPR002645">
    <property type="entry name" value="STAS_dom"/>
</dbReference>
<dbReference type="EMBL" id="BAAARY010000001">
    <property type="protein sequence ID" value="GAA2510766.1"/>
    <property type="molecule type" value="Genomic_DNA"/>
</dbReference>
<dbReference type="PANTHER" id="PTHR33495">
    <property type="entry name" value="ANTI-SIGMA FACTOR ANTAGONIST TM_1081-RELATED-RELATED"/>
    <property type="match status" value="1"/>
</dbReference>
<evidence type="ECO:0000313" key="5">
    <source>
        <dbReference type="Proteomes" id="UP001499978"/>
    </source>
</evidence>
<protein>
    <recommendedName>
        <fullName evidence="2">Anti-sigma factor antagonist</fullName>
    </recommendedName>
</protein>
<feature type="domain" description="STAS" evidence="3">
    <location>
        <begin position="27"/>
        <end position="136"/>
    </location>
</feature>
<dbReference type="PANTHER" id="PTHR33495:SF2">
    <property type="entry name" value="ANTI-SIGMA FACTOR ANTAGONIST TM_1081-RELATED"/>
    <property type="match status" value="1"/>
</dbReference>
<evidence type="ECO:0000313" key="4">
    <source>
        <dbReference type="EMBL" id="GAA2510766.1"/>
    </source>
</evidence>
<dbReference type="InterPro" id="IPR003658">
    <property type="entry name" value="Anti-sigma_ant"/>
</dbReference>
<keyword evidence="5" id="KW-1185">Reference proteome</keyword>
<name>A0ABP6A505_9ACTN</name>
<accession>A0ABP6A505</accession>
<dbReference type="Gene3D" id="3.30.750.24">
    <property type="entry name" value="STAS domain"/>
    <property type="match status" value="1"/>
</dbReference>
<organism evidence="4 5">
    <name type="scientific">Pilimelia columellifera subsp. columellifera</name>
    <dbReference type="NCBI Taxonomy" id="706583"/>
    <lineage>
        <taxon>Bacteria</taxon>
        <taxon>Bacillati</taxon>
        <taxon>Actinomycetota</taxon>
        <taxon>Actinomycetes</taxon>
        <taxon>Micromonosporales</taxon>
        <taxon>Micromonosporaceae</taxon>
        <taxon>Pilimelia</taxon>
    </lineage>
</organism>
<dbReference type="InterPro" id="IPR036513">
    <property type="entry name" value="STAS_dom_sf"/>
</dbReference>
<comment type="caution">
    <text evidence="4">The sequence shown here is derived from an EMBL/GenBank/DDBJ whole genome shotgun (WGS) entry which is preliminary data.</text>
</comment>
<dbReference type="Proteomes" id="UP001499978">
    <property type="component" value="Unassembled WGS sequence"/>
</dbReference>
<dbReference type="CDD" id="cd07043">
    <property type="entry name" value="STAS_anti-anti-sigma_factors"/>
    <property type="match status" value="1"/>
</dbReference>
<dbReference type="SUPFAM" id="SSF52091">
    <property type="entry name" value="SpoIIaa-like"/>
    <property type="match status" value="1"/>
</dbReference>
<comment type="similarity">
    <text evidence="1 2">Belongs to the anti-sigma-factor antagonist family.</text>
</comment>
<sequence>MRREWLRPGWAVEYGSTITAEGLEMSLTVRSQLREDTAVISVAGELDMATAPELQTHVNELTEQGCQRLIFDLGDTSFCDSTGLSVFVRAKNTCDAAGGDLRLAAPQRGVRRILEVSGLIDVLPTYDTVEDAISASAVTASE</sequence>
<evidence type="ECO:0000259" key="3">
    <source>
        <dbReference type="PROSITE" id="PS50801"/>
    </source>
</evidence>
<proteinExistence type="inferred from homology"/>
<evidence type="ECO:0000256" key="2">
    <source>
        <dbReference type="RuleBase" id="RU003749"/>
    </source>
</evidence>
<evidence type="ECO:0000256" key="1">
    <source>
        <dbReference type="ARBA" id="ARBA00009013"/>
    </source>
</evidence>